<dbReference type="EMBL" id="VIWT01000001">
    <property type="protein sequence ID" value="TWF98370.1"/>
    <property type="molecule type" value="Genomic_DNA"/>
</dbReference>
<dbReference type="OrthoDB" id="3311648at2"/>
<dbReference type="NCBIfam" id="NF040567">
    <property type="entry name" value="SCO2524_fam"/>
    <property type="match status" value="1"/>
</dbReference>
<protein>
    <submittedName>
        <fullName evidence="1">Uncharacterized protein</fullName>
    </submittedName>
</protein>
<dbReference type="RefSeq" id="WP_145904815.1">
    <property type="nucleotide sequence ID" value="NZ_BAAAMZ010000046.1"/>
</dbReference>
<dbReference type="Proteomes" id="UP000317940">
    <property type="component" value="Unassembled WGS sequence"/>
</dbReference>
<evidence type="ECO:0000313" key="2">
    <source>
        <dbReference type="Proteomes" id="UP000317940"/>
    </source>
</evidence>
<organism evidence="1 2">
    <name type="scientific">Kitasatospora viridis</name>
    <dbReference type="NCBI Taxonomy" id="281105"/>
    <lineage>
        <taxon>Bacteria</taxon>
        <taxon>Bacillati</taxon>
        <taxon>Actinomycetota</taxon>
        <taxon>Actinomycetes</taxon>
        <taxon>Kitasatosporales</taxon>
        <taxon>Streptomycetaceae</taxon>
        <taxon>Kitasatospora</taxon>
    </lineage>
</organism>
<sequence length="607" mass="66908">MRIKPRQQLLEIWEAVSAQLQQDYPADAPPNCVSEAERLLCLLYPATEVPALRLDLPDETAEDVLAALRKLGDSVEVPRSLLDLTAEYFERNSESGAPTFGAGDYYLSDDPGVAVTEEQLRLGVVDSYSLAITMCLATLGFLKGFSRSLTRPDLRRRADELQEAASLRLSAAMAALLRCFTVSVFEADSERGRTLCAMINRTGLSNRAVVQKLQTRLRPLRAIIRDQFTLGLTTVDALENENLLFECGWSWGVVEGAPPVDTPEDVGPQSPGIAQNAPYLYFTVAALDGIADLFSERTLTLGLLNEGQQRLATALQLRWELTQRYWSALARFEDEAWPLENIPWRTTDGQESLYFSLLVSSILVQDLLRRRATDADLTRTVAVLEELGVRSKTTRRMVPGDAGLSLHRPGVPLTLLGSERIGPLLRWSVTDFSPQLLKRTVQLARLAQSVGAHDRLLRLAEQIMDHLWQRRIPGGRYARLWDDLSAVSPDVPPHGGAVSWSLTERMVEALIATASMIGETPIRSPRLTEVATDLLGEADHLLDKEMMAATGGGFASVQNTLNQAEARLHLARRLLRDNPGTACALAIQVLTALDELAAARRTAAWGS</sequence>
<name>A0A561UG85_9ACTN</name>
<dbReference type="InterPro" id="IPR049777">
    <property type="entry name" value="SCO2524-like"/>
</dbReference>
<gene>
    <name evidence="1" type="ORF">FHX73_112178</name>
</gene>
<dbReference type="AlphaFoldDB" id="A0A561UG85"/>
<reference evidence="1 2" key="1">
    <citation type="submission" date="2019-06" db="EMBL/GenBank/DDBJ databases">
        <title>Sequencing the genomes of 1000 actinobacteria strains.</title>
        <authorList>
            <person name="Klenk H.-P."/>
        </authorList>
    </citation>
    <scope>NUCLEOTIDE SEQUENCE [LARGE SCALE GENOMIC DNA]</scope>
    <source>
        <strain evidence="1 2">DSM 44826</strain>
    </source>
</reference>
<proteinExistence type="predicted"/>
<evidence type="ECO:0000313" key="1">
    <source>
        <dbReference type="EMBL" id="TWF98370.1"/>
    </source>
</evidence>
<keyword evidence="2" id="KW-1185">Reference proteome</keyword>
<comment type="caution">
    <text evidence="1">The sequence shown here is derived from an EMBL/GenBank/DDBJ whole genome shotgun (WGS) entry which is preliminary data.</text>
</comment>
<accession>A0A561UG85</accession>